<evidence type="ECO:0000313" key="3">
    <source>
        <dbReference type="EMBL" id="EPX73713.1"/>
    </source>
</evidence>
<keyword evidence="1" id="KW-0378">Hydrolase</keyword>
<dbReference type="Gene3D" id="3.60.15.10">
    <property type="entry name" value="Ribonuclease Z/Hydroxyacylglutathione hydrolase-like"/>
    <property type="match status" value="1"/>
</dbReference>
<protein>
    <submittedName>
        <fullName evidence="3">cAMP-specific phosphodiesterase Cgs2</fullName>
    </submittedName>
</protein>
<dbReference type="InterPro" id="IPR036866">
    <property type="entry name" value="RibonucZ/Hydroxyglut_hydro"/>
</dbReference>
<dbReference type="HOGENOM" id="CLU_016658_2_0_1"/>
<name>S9Q1Y1_SCHOY</name>
<dbReference type="PANTHER" id="PTHR28283">
    <property type="entry name" value="3',5'-CYCLIC-NUCLEOTIDE PHOSPHODIESTERASE 1"/>
    <property type="match status" value="1"/>
</dbReference>
<dbReference type="PRINTS" id="PR00388">
    <property type="entry name" value="PDIESTERASE2"/>
</dbReference>
<dbReference type="OrthoDB" id="258495at2759"/>
<dbReference type="GO" id="GO:0047555">
    <property type="term" value="F:3',5'-cyclic-GMP phosphodiesterase activity"/>
    <property type="evidence" value="ECO:0007669"/>
    <property type="project" value="TreeGrafter"/>
</dbReference>
<dbReference type="RefSeq" id="XP_013016875.1">
    <property type="nucleotide sequence ID" value="XM_013161421.1"/>
</dbReference>
<dbReference type="Pfam" id="PF02112">
    <property type="entry name" value="PDEase_II"/>
    <property type="match status" value="1"/>
</dbReference>
<dbReference type="GeneID" id="25031905"/>
<organism evidence="3 4">
    <name type="scientific">Schizosaccharomyces octosporus (strain yFS286)</name>
    <name type="common">Fission yeast</name>
    <name type="synonym">Octosporomyces octosporus</name>
    <dbReference type="NCBI Taxonomy" id="483514"/>
    <lineage>
        <taxon>Eukaryota</taxon>
        <taxon>Fungi</taxon>
        <taxon>Dikarya</taxon>
        <taxon>Ascomycota</taxon>
        <taxon>Taphrinomycotina</taxon>
        <taxon>Schizosaccharomycetes</taxon>
        <taxon>Schizosaccharomycetales</taxon>
        <taxon>Schizosaccharomycetaceae</taxon>
        <taxon>Schizosaccharomyces</taxon>
    </lineage>
</organism>
<reference evidence="3 4" key="1">
    <citation type="journal article" date="2011" name="Science">
        <title>Comparative functional genomics of the fission yeasts.</title>
        <authorList>
            <person name="Rhind N."/>
            <person name="Chen Z."/>
            <person name="Yassour M."/>
            <person name="Thompson D.A."/>
            <person name="Haas B.J."/>
            <person name="Habib N."/>
            <person name="Wapinski I."/>
            <person name="Roy S."/>
            <person name="Lin M.F."/>
            <person name="Heiman D.I."/>
            <person name="Young S.K."/>
            <person name="Furuya K."/>
            <person name="Guo Y."/>
            <person name="Pidoux A."/>
            <person name="Chen H.M."/>
            <person name="Robbertse B."/>
            <person name="Goldberg J.M."/>
            <person name="Aoki K."/>
            <person name="Bayne E.H."/>
            <person name="Berlin A.M."/>
            <person name="Desjardins C.A."/>
            <person name="Dobbs E."/>
            <person name="Dukaj L."/>
            <person name="Fan L."/>
            <person name="FitzGerald M.G."/>
            <person name="French C."/>
            <person name="Gujja S."/>
            <person name="Hansen K."/>
            <person name="Keifenheim D."/>
            <person name="Levin J.Z."/>
            <person name="Mosher R.A."/>
            <person name="Mueller C.A."/>
            <person name="Pfiffner J."/>
            <person name="Priest M."/>
            <person name="Russ C."/>
            <person name="Smialowska A."/>
            <person name="Swoboda P."/>
            <person name="Sykes S.M."/>
            <person name="Vaughn M."/>
            <person name="Vengrova S."/>
            <person name="Yoder R."/>
            <person name="Zeng Q."/>
            <person name="Allshire R."/>
            <person name="Baulcombe D."/>
            <person name="Birren B.W."/>
            <person name="Brown W."/>
            <person name="Ekwall K."/>
            <person name="Kellis M."/>
            <person name="Leatherwood J."/>
            <person name="Levin H."/>
            <person name="Margalit H."/>
            <person name="Martienssen R."/>
            <person name="Nieduszynski C.A."/>
            <person name="Spatafora J.W."/>
            <person name="Friedman N."/>
            <person name="Dalgaard J.Z."/>
            <person name="Baumann P."/>
            <person name="Niki H."/>
            <person name="Regev A."/>
            <person name="Nusbaum C."/>
        </authorList>
    </citation>
    <scope>NUCLEOTIDE SEQUENCE [LARGE SCALE GENOMIC DNA]</scope>
    <source>
        <strain evidence="4">yFS286</strain>
    </source>
</reference>
<dbReference type="Proteomes" id="UP000016088">
    <property type="component" value="Unassembled WGS sequence"/>
</dbReference>
<dbReference type="GO" id="GO:0006198">
    <property type="term" value="P:cAMP catabolic process"/>
    <property type="evidence" value="ECO:0007669"/>
    <property type="project" value="UniProtKB-UniRule"/>
</dbReference>
<dbReference type="EMBL" id="KE503206">
    <property type="protein sequence ID" value="EPX73713.1"/>
    <property type="molecule type" value="Genomic_DNA"/>
</dbReference>
<sequence length="348" mass="38743">MHVTVEGKAEKPPRKRYSETSNESFTLYSLGTNGGPLETDCSAHLLSDGTFREIVSIDGGGHLSALAELIEKKLLTVDIDERDLLQSGDGVPLNIVYAKAWLFSEQGIKTFLISHCHFDHIYACVINSAMFGPQNPRTIVGLDYVINTLKKHIFNNQVWPALDKAGFIDFKIISQPVYTNLTSTLSVLPFPVNHGSSFGHELKSSAFLIRNNISDRYFIAFGDVEPDKVASDSLNIYVWKVCAELIAKKKLTHILIECSTPDIPDALLFGHFCPRHLVDELCSLQSFVKDLGGSMDNVTVLITHLKSHPLQAINPEVIIMEQLEALSKSCSLSVNFKIVKRGQFYRFS</sequence>
<dbReference type="AlphaFoldDB" id="S9Q1Y1"/>
<feature type="region of interest" description="Disordered" evidence="2">
    <location>
        <begin position="1"/>
        <end position="20"/>
    </location>
</feature>
<dbReference type="InterPro" id="IPR000396">
    <property type="entry name" value="Pdiesterase2"/>
</dbReference>
<dbReference type="OMA" id="THILIEC"/>
<evidence type="ECO:0000256" key="2">
    <source>
        <dbReference type="SAM" id="MobiDB-lite"/>
    </source>
</evidence>
<comment type="similarity">
    <text evidence="1">Belongs to the cyclic nucleotide phosphodiesterase class-II family.</text>
</comment>
<feature type="compositionally biased region" description="Basic and acidic residues" evidence="2">
    <location>
        <begin position="1"/>
        <end position="18"/>
    </location>
</feature>
<dbReference type="GO" id="GO:1902660">
    <property type="term" value="P:negative regulation of glucose mediated signaling pathway"/>
    <property type="evidence" value="ECO:0007669"/>
    <property type="project" value="TreeGrafter"/>
</dbReference>
<keyword evidence="1" id="KW-0114">cAMP</keyword>
<dbReference type="VEuPathDB" id="FungiDB:SOCG_02931"/>
<dbReference type="GO" id="GO:0004115">
    <property type="term" value="F:3',5'-cyclic-AMP phosphodiesterase activity"/>
    <property type="evidence" value="ECO:0007669"/>
    <property type="project" value="UniProtKB-UniRule"/>
</dbReference>
<keyword evidence="4" id="KW-1185">Reference proteome</keyword>
<dbReference type="PANTHER" id="PTHR28283:SF1">
    <property type="entry name" value="3',5'-CYCLIC-NUCLEOTIDE PHOSPHODIESTERASE 1"/>
    <property type="match status" value="1"/>
</dbReference>
<gene>
    <name evidence="3" type="ORF">SOCG_02931</name>
</gene>
<dbReference type="eggNOG" id="ENOG502RFKK">
    <property type="taxonomic scope" value="Eukaryota"/>
</dbReference>
<dbReference type="PIRSF" id="PIRSF000962">
    <property type="entry name" value="Cyc_nuc_PDEase"/>
    <property type="match status" value="1"/>
</dbReference>
<dbReference type="SUPFAM" id="SSF56281">
    <property type="entry name" value="Metallo-hydrolase/oxidoreductase"/>
    <property type="match status" value="1"/>
</dbReference>
<evidence type="ECO:0000313" key="4">
    <source>
        <dbReference type="Proteomes" id="UP000016088"/>
    </source>
</evidence>
<accession>S9Q1Y1</accession>
<evidence type="ECO:0000256" key="1">
    <source>
        <dbReference type="PIRNR" id="PIRNR000962"/>
    </source>
</evidence>
<dbReference type="CDD" id="cd07735">
    <property type="entry name" value="class_II_PDE_MBL-fold"/>
    <property type="match status" value="1"/>
</dbReference>
<proteinExistence type="inferred from homology"/>